<reference evidence="2 3" key="1">
    <citation type="journal article" date="2020" name="Microbiol. Resour. Announc.">
        <title>Draft Genome Sequence of a Cladosporium Species Isolated from the Mesophotic Ascidian Didemnum maculosum.</title>
        <authorList>
            <person name="Gioti A."/>
            <person name="Siaperas R."/>
            <person name="Nikolaivits E."/>
            <person name="Le Goff G."/>
            <person name="Ouazzani J."/>
            <person name="Kotoulas G."/>
            <person name="Topakas E."/>
        </authorList>
    </citation>
    <scope>NUCLEOTIDE SEQUENCE [LARGE SCALE GENOMIC DNA]</scope>
    <source>
        <strain evidence="2 3">TM138-S3</strain>
    </source>
</reference>
<proteinExistence type="predicted"/>
<feature type="chain" id="PRO_5044329118" evidence="1">
    <location>
        <begin position="23"/>
        <end position="192"/>
    </location>
</feature>
<keyword evidence="1" id="KW-0732">Signal</keyword>
<dbReference type="Pfam" id="PF21203">
    <property type="entry name" value="ECM10"/>
    <property type="match status" value="1"/>
</dbReference>
<dbReference type="Proteomes" id="UP000803884">
    <property type="component" value="Unassembled WGS sequence"/>
</dbReference>
<keyword evidence="3" id="KW-1185">Reference proteome</keyword>
<name>A0AB34KWI9_9PEZI</name>
<evidence type="ECO:0000256" key="1">
    <source>
        <dbReference type="SAM" id="SignalP"/>
    </source>
</evidence>
<dbReference type="AlphaFoldDB" id="A0AB34KWI9"/>
<evidence type="ECO:0000313" key="3">
    <source>
        <dbReference type="Proteomes" id="UP000803884"/>
    </source>
</evidence>
<comment type="caution">
    <text evidence="2">The sequence shown here is derived from an EMBL/GenBank/DDBJ whole genome shotgun (WGS) entry which is preliminary data.</text>
</comment>
<dbReference type="GeneID" id="96003156"/>
<dbReference type="RefSeq" id="XP_069232538.1">
    <property type="nucleotide sequence ID" value="XM_069370318.1"/>
</dbReference>
<dbReference type="EMBL" id="JAAQHG020000004">
    <property type="protein sequence ID" value="KAL1589433.1"/>
    <property type="molecule type" value="Genomic_DNA"/>
</dbReference>
<accession>A0AB34KWI9</accession>
<feature type="signal peptide" evidence="1">
    <location>
        <begin position="1"/>
        <end position="22"/>
    </location>
</feature>
<dbReference type="PANTHER" id="PTHR39219">
    <property type="entry name" value="ER MEMBRANE PROTEIN COMPLEX SUBUNIT 10"/>
    <property type="match status" value="1"/>
</dbReference>
<sequence length="192" mass="21010">MMRLSAALSLVLSLLFSLSVAAETDKHIDIFAWPVSASKSQTLAKLSYSSEQATVLSYKAPALPAGEEIVRIGFHHPTTGKWSGIATSAENFEEGKDKKIQLLLNEQGEVYHVGFTTSRWPSSSKGGSKKEDLSVEVVPMKAGSPIHLNKPVVLNAEGKLEGKEEEKTFLQKYWWAIGLFLLFQLAMSGGKE</sequence>
<protein>
    <submittedName>
        <fullName evidence="2">Uncharacterized protein</fullName>
    </submittedName>
</protein>
<gene>
    <name evidence="2" type="ORF">WHR41_01712</name>
</gene>
<organism evidence="2 3">
    <name type="scientific">Cladosporium halotolerans</name>
    <dbReference type="NCBI Taxonomy" id="1052096"/>
    <lineage>
        <taxon>Eukaryota</taxon>
        <taxon>Fungi</taxon>
        <taxon>Dikarya</taxon>
        <taxon>Ascomycota</taxon>
        <taxon>Pezizomycotina</taxon>
        <taxon>Dothideomycetes</taxon>
        <taxon>Dothideomycetidae</taxon>
        <taxon>Cladosporiales</taxon>
        <taxon>Cladosporiaceae</taxon>
        <taxon>Cladosporium</taxon>
    </lineage>
</organism>
<evidence type="ECO:0000313" key="2">
    <source>
        <dbReference type="EMBL" id="KAL1589433.1"/>
    </source>
</evidence>
<dbReference type="PANTHER" id="PTHR39219:SF1">
    <property type="entry name" value="ER MEMBRANE PROTEIN COMPLEX SUBUNIT 10"/>
    <property type="match status" value="1"/>
</dbReference>